<gene>
    <name evidence="1" type="ORF">L1987_81356</name>
</gene>
<proteinExistence type="predicted"/>
<keyword evidence="2" id="KW-1185">Reference proteome</keyword>
<evidence type="ECO:0000313" key="1">
    <source>
        <dbReference type="EMBL" id="KAI3687656.1"/>
    </source>
</evidence>
<dbReference type="Proteomes" id="UP001056120">
    <property type="component" value="Linkage Group LG27"/>
</dbReference>
<reference evidence="1 2" key="2">
    <citation type="journal article" date="2022" name="Mol. Ecol. Resour.">
        <title>The genomes of chicory, endive, great burdock and yacon provide insights into Asteraceae paleo-polyploidization history and plant inulin production.</title>
        <authorList>
            <person name="Fan W."/>
            <person name="Wang S."/>
            <person name="Wang H."/>
            <person name="Wang A."/>
            <person name="Jiang F."/>
            <person name="Liu H."/>
            <person name="Zhao H."/>
            <person name="Xu D."/>
            <person name="Zhang Y."/>
        </authorList>
    </citation>
    <scope>NUCLEOTIDE SEQUENCE [LARGE SCALE GENOMIC DNA]</scope>
    <source>
        <strain evidence="2">cv. Yunnan</strain>
        <tissue evidence="1">Leaves</tissue>
    </source>
</reference>
<protein>
    <submittedName>
        <fullName evidence="1">Uncharacterized protein</fullName>
    </submittedName>
</protein>
<sequence length="210" mass="24024">MQFHLLLLLSFDFRYRNKTALHSRCLCSHPSFLRFCVLTLICKLFLFLILENMLKLGPKLMEGSIWDERGKTGVAQILISHQEAMINSIQFIYRSRAEVSHSKIYGEPDGLKFDLVTFDHPDEFLTSVAGEFGDDGIASLSFSTNNRTYGPFGGFDTDAAPTDYFYKKFKYNFELEGSFQGFHGSVKDSRVYAIGIFVQPIEAFSFPRFI</sequence>
<reference evidence="2" key="1">
    <citation type="journal article" date="2022" name="Mol. Ecol. Resour.">
        <title>The genomes of chicory, endive, great burdock and yacon provide insights into Asteraceae palaeo-polyploidization history and plant inulin production.</title>
        <authorList>
            <person name="Fan W."/>
            <person name="Wang S."/>
            <person name="Wang H."/>
            <person name="Wang A."/>
            <person name="Jiang F."/>
            <person name="Liu H."/>
            <person name="Zhao H."/>
            <person name="Xu D."/>
            <person name="Zhang Y."/>
        </authorList>
    </citation>
    <scope>NUCLEOTIDE SEQUENCE [LARGE SCALE GENOMIC DNA]</scope>
    <source>
        <strain evidence="2">cv. Yunnan</strain>
    </source>
</reference>
<accession>A0ACB8YRC7</accession>
<dbReference type="EMBL" id="CM042044">
    <property type="protein sequence ID" value="KAI3687656.1"/>
    <property type="molecule type" value="Genomic_DNA"/>
</dbReference>
<comment type="caution">
    <text evidence="1">The sequence shown here is derived from an EMBL/GenBank/DDBJ whole genome shotgun (WGS) entry which is preliminary data.</text>
</comment>
<evidence type="ECO:0000313" key="2">
    <source>
        <dbReference type="Proteomes" id="UP001056120"/>
    </source>
</evidence>
<name>A0ACB8YRC7_9ASTR</name>
<organism evidence="1 2">
    <name type="scientific">Smallanthus sonchifolius</name>
    <dbReference type="NCBI Taxonomy" id="185202"/>
    <lineage>
        <taxon>Eukaryota</taxon>
        <taxon>Viridiplantae</taxon>
        <taxon>Streptophyta</taxon>
        <taxon>Embryophyta</taxon>
        <taxon>Tracheophyta</taxon>
        <taxon>Spermatophyta</taxon>
        <taxon>Magnoliopsida</taxon>
        <taxon>eudicotyledons</taxon>
        <taxon>Gunneridae</taxon>
        <taxon>Pentapetalae</taxon>
        <taxon>asterids</taxon>
        <taxon>campanulids</taxon>
        <taxon>Asterales</taxon>
        <taxon>Asteraceae</taxon>
        <taxon>Asteroideae</taxon>
        <taxon>Heliantheae alliance</taxon>
        <taxon>Millerieae</taxon>
        <taxon>Smallanthus</taxon>
    </lineage>
</organism>